<proteinExistence type="predicted"/>
<dbReference type="AntiFam" id="ANF00013">
    <property type="entry name" value="tRNA translation"/>
</dbReference>
<dbReference type="AlphaFoldDB" id="A0A382C1I6"/>
<sequence length="93" mass="10327">VSSNGRTPGSGPGGWGSSPYTPAQTYIIYAPVAQLDRVSGYGPEGWGFESSRAYCKKHQKRCFFYSILSFILNLPATETHPYIPREYKCSRGK</sequence>
<organism evidence="1">
    <name type="scientific">marine metagenome</name>
    <dbReference type="NCBI Taxonomy" id="408172"/>
    <lineage>
        <taxon>unclassified sequences</taxon>
        <taxon>metagenomes</taxon>
        <taxon>ecological metagenomes</taxon>
    </lineage>
</organism>
<name>A0A382C1I6_9ZZZZ</name>
<feature type="non-terminal residue" evidence="1">
    <location>
        <position position="1"/>
    </location>
</feature>
<dbReference type="EMBL" id="UINC01032294">
    <property type="protein sequence ID" value="SVB19719.1"/>
    <property type="molecule type" value="Genomic_DNA"/>
</dbReference>
<accession>A0A382C1I6</accession>
<evidence type="ECO:0000313" key="1">
    <source>
        <dbReference type="EMBL" id="SVB19719.1"/>
    </source>
</evidence>
<gene>
    <name evidence="1" type="ORF">METZ01_LOCUS172573</name>
</gene>
<protein>
    <submittedName>
        <fullName evidence="1">Uncharacterized protein</fullName>
    </submittedName>
</protein>
<reference evidence="1" key="1">
    <citation type="submission" date="2018-05" db="EMBL/GenBank/DDBJ databases">
        <authorList>
            <person name="Lanie J.A."/>
            <person name="Ng W.-L."/>
            <person name="Kazmierczak K.M."/>
            <person name="Andrzejewski T.M."/>
            <person name="Davidsen T.M."/>
            <person name="Wayne K.J."/>
            <person name="Tettelin H."/>
            <person name="Glass J.I."/>
            <person name="Rusch D."/>
            <person name="Podicherti R."/>
            <person name="Tsui H.-C.T."/>
            <person name="Winkler M.E."/>
        </authorList>
    </citation>
    <scope>NUCLEOTIDE SEQUENCE</scope>
</reference>